<keyword evidence="7" id="KW-0812">Transmembrane</keyword>
<dbReference type="InterPro" id="IPR002123">
    <property type="entry name" value="Plipid/glycerol_acylTrfase"/>
</dbReference>
<dbReference type="InterPro" id="IPR006162">
    <property type="entry name" value="Ppantetheine_attach_site"/>
</dbReference>
<keyword evidence="7" id="KW-1133">Transmembrane helix</keyword>
<evidence type="ECO:0000313" key="10">
    <source>
        <dbReference type="Proteomes" id="UP000199529"/>
    </source>
</evidence>
<dbReference type="PANTHER" id="PTHR22754:SF32">
    <property type="entry name" value="DISCO-INTERACTING PROTEIN 2"/>
    <property type="match status" value="1"/>
</dbReference>
<accession>A0A1H3QXE2</accession>
<dbReference type="InterPro" id="IPR009081">
    <property type="entry name" value="PP-bd_ACP"/>
</dbReference>
<dbReference type="PROSITE" id="PS00012">
    <property type="entry name" value="PHOSPHOPANTETHEINE"/>
    <property type="match status" value="1"/>
</dbReference>
<organism evidence="9 10">
    <name type="scientific">Saccharopolyspora shandongensis</name>
    <dbReference type="NCBI Taxonomy" id="418495"/>
    <lineage>
        <taxon>Bacteria</taxon>
        <taxon>Bacillati</taxon>
        <taxon>Actinomycetota</taxon>
        <taxon>Actinomycetes</taxon>
        <taxon>Pseudonocardiales</taxon>
        <taxon>Pseudonocardiaceae</taxon>
        <taxon>Saccharopolyspora</taxon>
    </lineage>
</organism>
<dbReference type="EMBL" id="FNOK01000050">
    <property type="protein sequence ID" value="SDZ18204.1"/>
    <property type="molecule type" value="Genomic_DNA"/>
</dbReference>
<keyword evidence="4" id="KW-0436">Ligase</keyword>
<dbReference type="OrthoDB" id="3671040at2"/>
<protein>
    <submittedName>
        <fullName evidence="9">Acyl carrier protein</fullName>
    </submittedName>
</protein>
<evidence type="ECO:0000256" key="7">
    <source>
        <dbReference type="SAM" id="Phobius"/>
    </source>
</evidence>
<evidence type="ECO:0000256" key="1">
    <source>
        <dbReference type="ARBA" id="ARBA00006432"/>
    </source>
</evidence>
<keyword evidence="5" id="KW-0276">Fatty acid metabolism</keyword>
<dbReference type="Gene3D" id="3.40.50.12780">
    <property type="entry name" value="N-terminal domain of ligase-like"/>
    <property type="match status" value="1"/>
</dbReference>
<evidence type="ECO:0000256" key="6">
    <source>
        <dbReference type="ARBA" id="ARBA00023098"/>
    </source>
</evidence>
<dbReference type="Gene3D" id="3.30.300.30">
    <property type="match status" value="1"/>
</dbReference>
<evidence type="ECO:0000259" key="8">
    <source>
        <dbReference type="PROSITE" id="PS50075"/>
    </source>
</evidence>
<dbReference type="GO" id="GO:0005886">
    <property type="term" value="C:plasma membrane"/>
    <property type="evidence" value="ECO:0007669"/>
    <property type="project" value="TreeGrafter"/>
</dbReference>
<dbReference type="GO" id="GO:0016874">
    <property type="term" value="F:ligase activity"/>
    <property type="evidence" value="ECO:0007669"/>
    <property type="project" value="UniProtKB-KW"/>
</dbReference>
<dbReference type="SUPFAM" id="SSF47336">
    <property type="entry name" value="ACP-like"/>
    <property type="match status" value="1"/>
</dbReference>
<comment type="similarity">
    <text evidence="1">Belongs to the ATP-dependent AMP-binding enzyme family.</text>
</comment>
<dbReference type="GO" id="GO:0071766">
    <property type="term" value="P:Actinobacterium-type cell wall biogenesis"/>
    <property type="evidence" value="ECO:0007669"/>
    <property type="project" value="UniProtKB-ARBA"/>
</dbReference>
<dbReference type="InterPro" id="IPR045851">
    <property type="entry name" value="AMP-bd_C_sf"/>
</dbReference>
<dbReference type="PROSITE" id="PS00455">
    <property type="entry name" value="AMP_BINDING"/>
    <property type="match status" value="1"/>
</dbReference>
<dbReference type="PANTHER" id="PTHR22754">
    <property type="entry name" value="DISCO-INTERACTING PROTEIN 2 DIP2 -RELATED"/>
    <property type="match status" value="1"/>
</dbReference>
<dbReference type="InterPro" id="IPR036736">
    <property type="entry name" value="ACP-like_sf"/>
</dbReference>
<dbReference type="Pfam" id="PF01553">
    <property type="entry name" value="Acyltransferase"/>
    <property type="match status" value="1"/>
</dbReference>
<keyword evidence="7" id="KW-0472">Membrane</keyword>
<dbReference type="SMART" id="SM00563">
    <property type="entry name" value="PlsC"/>
    <property type="match status" value="1"/>
</dbReference>
<dbReference type="CDD" id="cd05931">
    <property type="entry name" value="FAAL"/>
    <property type="match status" value="1"/>
</dbReference>
<dbReference type="InterPro" id="IPR000873">
    <property type="entry name" value="AMP-dep_synth/lig_dom"/>
</dbReference>
<dbReference type="SUPFAM" id="SSF56801">
    <property type="entry name" value="Acetyl-CoA synthetase-like"/>
    <property type="match status" value="1"/>
</dbReference>
<feature type="transmembrane region" description="Helical" evidence="7">
    <location>
        <begin position="700"/>
        <end position="722"/>
    </location>
</feature>
<evidence type="ECO:0000256" key="5">
    <source>
        <dbReference type="ARBA" id="ARBA00022832"/>
    </source>
</evidence>
<dbReference type="InterPro" id="IPR040097">
    <property type="entry name" value="FAAL/FAAC"/>
</dbReference>
<dbReference type="FunFam" id="3.40.50.12780:FF:000013">
    <property type="entry name" value="Long-chain-fatty-acid--AMP ligase FadD32"/>
    <property type="match status" value="1"/>
</dbReference>
<keyword evidence="10" id="KW-1185">Reference proteome</keyword>
<evidence type="ECO:0000313" key="9">
    <source>
        <dbReference type="EMBL" id="SDZ18204.1"/>
    </source>
</evidence>
<dbReference type="Pfam" id="PF00501">
    <property type="entry name" value="AMP-binding"/>
    <property type="match status" value="1"/>
</dbReference>
<proteinExistence type="inferred from homology"/>
<dbReference type="GO" id="GO:0016746">
    <property type="term" value="F:acyltransferase activity"/>
    <property type="evidence" value="ECO:0007669"/>
    <property type="project" value="InterPro"/>
</dbReference>
<name>A0A1H3QXE2_9PSEU</name>
<evidence type="ECO:0000256" key="2">
    <source>
        <dbReference type="ARBA" id="ARBA00022450"/>
    </source>
</evidence>
<evidence type="ECO:0000256" key="3">
    <source>
        <dbReference type="ARBA" id="ARBA00022553"/>
    </source>
</evidence>
<sequence>MSAAEPTAASDETLLVSAVRGLVAERRTADLAAVATLDSAFDRDLGLDSLALAELLTRMEGAFGVSLPEGTLGSIETPRDLLAVVRRSSRTGAPRPAQDWQVLPPQAERIPDTITTLVEALDWHIKVHPQRQHLRILHDTAVEDLSYSDLGHGAATVAAGLAARNVRPGDAVALMLPTGREYFACFAGVMLAGGVPVPIYPPARPSQLTNHLRRQVGILANAEARVLVTDSAAVRMTKLVRGHVASLRHVVTSSELTGHGESGAVRRNARDVALLQYTSGSTGNPKGVMLTHANLLANIRAMGQAAGVSTSDVCVSWLPLYHDMGLIGTWLSSLYFGLPLVAMPPSAFLTRPSRWLWAVHNHRASLSAGANFAYELCVREIDDAELDGLDLSSWRLAFSGAEPVRADTLARFADRFQPYGLRRQALTPAYGLAESCVGLTFPPIGRGPVVDRVDREEFLRSGRARPAAKDDPDPLRFVGCGVPLPGHEIRIVDTAGNETDDRREGRIEFRGPSATPGYFRNPLETAALRRRGWWDTGDLGYRDVGELYVTGRVKDLIIRAGRNLHPEELEAAVGDLPGISKDCVAVFATTSRAGKAERLIVVAETPQTATAARAALRERIAAVSVDLLGAAPDDVVLAPPGAVPKTASGKIRRAACRGSYEQGVVGAPGRPAWWHGLRFAAEAMTGPLRRGVRRVSDVAFTVWCWFLVVLVGGPTVLGAAVFPNRAFDIARRAALSLARLTRTRLAVDHAESLADVQGCIVVANHPSYLDVIALIAALPGRYTFVAAEILATKRTTGFLLRRVGTLFVERTDREQGVADTDRLTAAAQDGQRLVLFPEGGLSPTPGLRPFHMGAFVIAARSGRPVVPVVVHGTRAIFPPGQHRFSRHNAVHVTVGTPIFPTGSDWAAAIELERAARHAISEHCGEPDLSS</sequence>
<keyword evidence="2" id="KW-0596">Phosphopantetheine</keyword>
<evidence type="ECO:0000256" key="4">
    <source>
        <dbReference type="ARBA" id="ARBA00022598"/>
    </source>
</evidence>
<dbReference type="STRING" id="418495.SAMN05216215_105047"/>
<dbReference type="GO" id="GO:0070566">
    <property type="term" value="F:adenylyltransferase activity"/>
    <property type="evidence" value="ECO:0007669"/>
    <property type="project" value="TreeGrafter"/>
</dbReference>
<dbReference type="AlphaFoldDB" id="A0A1H3QXE2"/>
<feature type="domain" description="Carrier" evidence="8">
    <location>
        <begin position="10"/>
        <end position="89"/>
    </location>
</feature>
<dbReference type="InterPro" id="IPR020845">
    <property type="entry name" value="AMP-binding_CS"/>
</dbReference>
<gene>
    <name evidence="9" type="ORF">SAMN05216215_105047</name>
</gene>
<dbReference type="CDD" id="cd07989">
    <property type="entry name" value="LPLAT_AGPAT-like"/>
    <property type="match status" value="1"/>
</dbReference>
<dbReference type="Proteomes" id="UP000199529">
    <property type="component" value="Unassembled WGS sequence"/>
</dbReference>
<dbReference type="Pfam" id="PF00550">
    <property type="entry name" value="PP-binding"/>
    <property type="match status" value="1"/>
</dbReference>
<dbReference type="InterPro" id="IPR042099">
    <property type="entry name" value="ANL_N_sf"/>
</dbReference>
<reference evidence="10" key="1">
    <citation type="submission" date="2016-10" db="EMBL/GenBank/DDBJ databases">
        <authorList>
            <person name="Varghese N."/>
            <person name="Submissions S."/>
        </authorList>
    </citation>
    <scope>NUCLEOTIDE SEQUENCE [LARGE SCALE GENOMIC DNA]</scope>
    <source>
        <strain evidence="10">CGMCC 4.3530</strain>
    </source>
</reference>
<dbReference type="PROSITE" id="PS50075">
    <property type="entry name" value="CARRIER"/>
    <property type="match status" value="1"/>
</dbReference>
<dbReference type="GO" id="GO:0006633">
    <property type="term" value="P:fatty acid biosynthetic process"/>
    <property type="evidence" value="ECO:0007669"/>
    <property type="project" value="TreeGrafter"/>
</dbReference>
<dbReference type="RefSeq" id="WP_093274850.1">
    <property type="nucleotide sequence ID" value="NZ_FNOK01000050.1"/>
</dbReference>
<dbReference type="Gene3D" id="1.10.1200.10">
    <property type="entry name" value="ACP-like"/>
    <property type="match status" value="1"/>
</dbReference>
<dbReference type="SUPFAM" id="SSF69593">
    <property type="entry name" value="Glycerol-3-phosphate (1)-acyltransferase"/>
    <property type="match status" value="1"/>
</dbReference>
<keyword evidence="6" id="KW-0443">Lipid metabolism</keyword>
<keyword evidence="3" id="KW-0597">Phosphoprotein</keyword>